<reference evidence="11" key="1">
    <citation type="submission" date="2025-08" db="UniProtKB">
        <authorList>
            <consortium name="RefSeq"/>
        </authorList>
    </citation>
    <scope>IDENTIFICATION</scope>
    <source>
        <tissue evidence="11">Gonads</tissue>
    </source>
</reference>
<evidence type="ECO:0000256" key="5">
    <source>
        <dbReference type="ARBA" id="ARBA00039681"/>
    </source>
</evidence>
<dbReference type="InterPro" id="IPR029063">
    <property type="entry name" value="SAM-dependent_MTases_sf"/>
</dbReference>
<dbReference type="Pfam" id="PF00145">
    <property type="entry name" value="DNA_methylase"/>
    <property type="match status" value="1"/>
</dbReference>
<dbReference type="PANTHER" id="PTHR46098:SF1">
    <property type="entry name" value="TRNA (CYTOSINE(38)-C(5))-METHYLTRANSFERASE"/>
    <property type="match status" value="1"/>
</dbReference>
<dbReference type="PROSITE" id="PS00095">
    <property type="entry name" value="C5_MTASE_2"/>
    <property type="match status" value="1"/>
</dbReference>
<dbReference type="STRING" id="7574.A0A1S3JQL8"/>
<dbReference type="SUPFAM" id="SSF53335">
    <property type="entry name" value="S-adenosyl-L-methionine-dependent methyltransferases"/>
    <property type="match status" value="1"/>
</dbReference>
<dbReference type="GO" id="GO:0005634">
    <property type="term" value="C:nucleus"/>
    <property type="evidence" value="ECO:0007669"/>
    <property type="project" value="TreeGrafter"/>
</dbReference>
<keyword evidence="3 7" id="KW-0949">S-adenosyl-L-methionine</keyword>
<dbReference type="InterPro" id="IPR050750">
    <property type="entry name" value="C5-MTase"/>
</dbReference>
<dbReference type="PROSITE" id="PS51679">
    <property type="entry name" value="SAM_MT_C5"/>
    <property type="match status" value="1"/>
</dbReference>
<dbReference type="RefSeq" id="XP_013412655.1">
    <property type="nucleotide sequence ID" value="XM_013557201.1"/>
</dbReference>
<evidence type="ECO:0000256" key="2">
    <source>
        <dbReference type="ARBA" id="ARBA00022679"/>
    </source>
</evidence>
<proteinExistence type="inferred from homology"/>
<accession>A0A1S3JQL8</accession>
<dbReference type="PRINTS" id="PR00105">
    <property type="entry name" value="C5METTRFRASE"/>
</dbReference>
<evidence type="ECO:0000256" key="3">
    <source>
        <dbReference type="ARBA" id="ARBA00022691"/>
    </source>
</evidence>
<feature type="region of interest" description="Disordered" evidence="9">
    <location>
        <begin position="222"/>
        <end position="281"/>
    </location>
</feature>
<dbReference type="GeneID" id="106175283"/>
<name>A0A1S3JQL8_LINAN</name>
<dbReference type="Proteomes" id="UP000085678">
    <property type="component" value="Unplaced"/>
</dbReference>
<dbReference type="GO" id="GO:0032259">
    <property type="term" value="P:methylation"/>
    <property type="evidence" value="ECO:0007669"/>
    <property type="project" value="UniProtKB-KW"/>
</dbReference>
<keyword evidence="1 7" id="KW-0489">Methyltransferase</keyword>
<dbReference type="InParanoid" id="A0A1S3JQL8"/>
<sequence>MCERVIEFYSGIGGMHLALKESSIKYKVVAAVDINDVANEVYKYNFQDINLLQRSIESISLKELNKFNPTMLLMSPPCQPFTRVGLQKDVEDARTNSFIYLLETLPKLEKLPNYILIENVKGFECSQTRDKMVRTLRECGYNFQEFLLTPLQFGVPNSRMRYYMVAKKKPLTFVFDTCEDKVFEHIPSCAKPFMTHMKPSGPGDHMVCCYCQNPIKKTDILGSSADTQKNGQTGNNLTDFDKINDTEDSTNEEPKAKAPRLDSGTVNSGNSNEDKDSGDITASKRQSCEKCTLSAGVIASNQDYSPQFCQSIDHYLEKQPEEYLEKFLLPEKDLKRFKVMDIVLPSSRKSCCFTKRYGHYMEGAGSVFQMVLEEMNTSILKDDMIPEKAVEYMDDIKKLKLRYFTPREIANLMCFPKEFEFPNKLSRKQCYRVLGNSLNVHVVAVLIKLMTMNVVQKNDS</sequence>
<dbReference type="InterPro" id="IPR001525">
    <property type="entry name" value="C5_MeTfrase"/>
</dbReference>
<evidence type="ECO:0000256" key="1">
    <source>
        <dbReference type="ARBA" id="ARBA00022603"/>
    </source>
</evidence>
<dbReference type="PANTHER" id="PTHR46098">
    <property type="entry name" value="TRNA (CYTOSINE(38)-C(5))-METHYLTRANSFERASE"/>
    <property type="match status" value="1"/>
</dbReference>
<keyword evidence="2 7" id="KW-0808">Transferase</keyword>
<dbReference type="Gene3D" id="3.90.120.10">
    <property type="entry name" value="DNA Methylase, subunit A, domain 2"/>
    <property type="match status" value="1"/>
</dbReference>
<dbReference type="OMA" id="HYAFKYA"/>
<dbReference type="EC" id="2.1.1.204" evidence="4"/>
<evidence type="ECO:0000313" key="10">
    <source>
        <dbReference type="Proteomes" id="UP000085678"/>
    </source>
</evidence>
<comment type="similarity">
    <text evidence="7 8">Belongs to the class I-like SAM-binding methyltransferase superfamily. C5-methyltransferase family.</text>
</comment>
<dbReference type="NCBIfam" id="TIGR00675">
    <property type="entry name" value="dcm"/>
    <property type="match status" value="1"/>
</dbReference>
<dbReference type="Gene3D" id="3.40.50.150">
    <property type="entry name" value="Vaccinia Virus protein VP39"/>
    <property type="match status" value="1"/>
</dbReference>
<organism evidence="10 11">
    <name type="scientific">Lingula anatina</name>
    <name type="common">Brachiopod</name>
    <name type="synonym">Lingula unguis</name>
    <dbReference type="NCBI Taxonomy" id="7574"/>
    <lineage>
        <taxon>Eukaryota</taxon>
        <taxon>Metazoa</taxon>
        <taxon>Spiralia</taxon>
        <taxon>Lophotrochozoa</taxon>
        <taxon>Brachiopoda</taxon>
        <taxon>Linguliformea</taxon>
        <taxon>Lingulata</taxon>
        <taxon>Lingulida</taxon>
        <taxon>Linguloidea</taxon>
        <taxon>Lingulidae</taxon>
        <taxon>Lingula</taxon>
    </lineage>
</organism>
<evidence type="ECO:0000256" key="7">
    <source>
        <dbReference type="PROSITE-ProRule" id="PRU01016"/>
    </source>
</evidence>
<evidence type="ECO:0000313" key="11">
    <source>
        <dbReference type="RefSeq" id="XP_013412655.1"/>
    </source>
</evidence>
<dbReference type="KEGG" id="lak:106175283"/>
<dbReference type="OrthoDB" id="414133at2759"/>
<evidence type="ECO:0000256" key="9">
    <source>
        <dbReference type="SAM" id="MobiDB-lite"/>
    </source>
</evidence>
<feature type="active site" evidence="7">
    <location>
        <position position="78"/>
    </location>
</feature>
<dbReference type="AlphaFoldDB" id="A0A1S3JQL8"/>
<dbReference type="FunCoup" id="A0A1S3JQL8">
    <property type="interactions" value="1129"/>
</dbReference>
<evidence type="ECO:0000256" key="6">
    <source>
        <dbReference type="ARBA" id="ARBA00042810"/>
    </source>
</evidence>
<keyword evidence="10" id="KW-1185">Reference proteome</keyword>
<feature type="compositionally biased region" description="Polar residues" evidence="9">
    <location>
        <begin position="224"/>
        <end position="238"/>
    </location>
</feature>
<dbReference type="InterPro" id="IPR031303">
    <property type="entry name" value="C5_meth_CS"/>
</dbReference>
<dbReference type="GO" id="GO:0008168">
    <property type="term" value="F:methyltransferase activity"/>
    <property type="evidence" value="ECO:0007669"/>
    <property type="project" value="UniProtKB-KW"/>
</dbReference>
<protein>
    <recommendedName>
        <fullName evidence="5">tRNA (cytosine(38)-C(5))-methyltransferase</fullName>
        <ecNumber evidence="4">2.1.1.204</ecNumber>
    </recommendedName>
    <alternativeName>
        <fullName evidence="6">DNA (cytosine-5)-methyltransferase-like protein 2</fullName>
    </alternativeName>
</protein>
<gene>
    <name evidence="11" type="primary">LOC106175283</name>
</gene>
<evidence type="ECO:0000256" key="4">
    <source>
        <dbReference type="ARBA" id="ARBA00039081"/>
    </source>
</evidence>
<evidence type="ECO:0000256" key="8">
    <source>
        <dbReference type="RuleBase" id="RU000416"/>
    </source>
</evidence>